<feature type="active site" description="Proton donor/acceptor" evidence="10 12">
    <location>
        <position position="136"/>
    </location>
</feature>
<dbReference type="PANTHER" id="PTHR42849:SF1">
    <property type="entry name" value="N-ACETYLNEURAMINATE LYASE"/>
    <property type="match status" value="1"/>
</dbReference>
<gene>
    <name evidence="10 14" type="primary">dapA</name>
    <name evidence="14" type="ORF">FQP90_21465</name>
</gene>
<comment type="caution">
    <text evidence="10">Lacks conserved residue(s) required for the propagation of feature annotation.</text>
</comment>
<dbReference type="CDD" id="cd00408">
    <property type="entry name" value="DHDPS-like"/>
    <property type="match status" value="1"/>
</dbReference>
<evidence type="ECO:0000256" key="13">
    <source>
        <dbReference type="PIRSR" id="PIRSR001365-2"/>
    </source>
</evidence>
<dbReference type="RefSeq" id="WP_144653099.1">
    <property type="nucleotide sequence ID" value="NZ_VNFK01000025.1"/>
</dbReference>
<dbReference type="InterPro" id="IPR005263">
    <property type="entry name" value="DapA"/>
</dbReference>
<comment type="caution">
    <text evidence="10">Was originally thought to be a dihydrodipicolinate synthase (DHDPS), catalyzing the condensation of (S)-aspartate-beta-semialdehyde [(S)-ASA] and pyruvate to dihydrodipicolinate (DHDP). However, it was shown in E.coli that the product of the enzymatic reaction is not dihydrodipicolinate but in fact (4S)-4-hydroxy-2,3,4,5-tetrahydro-(2S)-dipicolinic acid (HTPA), and that the consecutive dehydration reaction leading to DHDP is not spontaneous but catalyzed by DapB.</text>
</comment>
<dbReference type="NCBIfam" id="TIGR00674">
    <property type="entry name" value="dapA"/>
    <property type="match status" value="1"/>
</dbReference>
<keyword evidence="10" id="KW-0963">Cytoplasm</keyword>
<keyword evidence="8 10" id="KW-0704">Schiff base</keyword>
<feature type="active site" description="Schiff-base intermediate with substrate" evidence="10 12">
    <location>
        <position position="165"/>
    </location>
</feature>
<comment type="subunit">
    <text evidence="10">Homotetramer; dimer of dimers.</text>
</comment>
<dbReference type="Proteomes" id="UP000316500">
    <property type="component" value="Unassembled WGS sequence"/>
</dbReference>
<evidence type="ECO:0000256" key="6">
    <source>
        <dbReference type="ARBA" id="ARBA00023154"/>
    </source>
</evidence>
<evidence type="ECO:0000256" key="2">
    <source>
        <dbReference type="ARBA" id="ARBA00005120"/>
    </source>
</evidence>
<evidence type="ECO:0000256" key="3">
    <source>
        <dbReference type="ARBA" id="ARBA00012086"/>
    </source>
</evidence>
<dbReference type="Pfam" id="PF00701">
    <property type="entry name" value="DHDPS"/>
    <property type="match status" value="1"/>
</dbReference>
<dbReference type="InterPro" id="IPR013785">
    <property type="entry name" value="Aldolase_TIM"/>
</dbReference>
<comment type="caution">
    <text evidence="14">The sequence shown here is derived from an EMBL/GenBank/DDBJ whole genome shotgun (WGS) entry which is preliminary data.</text>
</comment>
<evidence type="ECO:0000256" key="9">
    <source>
        <dbReference type="ARBA" id="ARBA00047836"/>
    </source>
</evidence>
<dbReference type="InterPro" id="IPR002220">
    <property type="entry name" value="DapA-like"/>
</dbReference>
<evidence type="ECO:0000313" key="15">
    <source>
        <dbReference type="Proteomes" id="UP000316500"/>
    </source>
</evidence>
<keyword evidence="7 10" id="KW-0456">Lyase</keyword>
<organism evidence="14 15">
    <name type="scientific">Paenarthrobacter nitroguajacolicus</name>
    <name type="common">Arthrobacter nitroguajacolicus</name>
    <dbReference type="NCBI Taxonomy" id="211146"/>
    <lineage>
        <taxon>Bacteria</taxon>
        <taxon>Bacillati</taxon>
        <taxon>Actinomycetota</taxon>
        <taxon>Actinomycetes</taxon>
        <taxon>Micrococcales</taxon>
        <taxon>Micrococcaceae</taxon>
        <taxon>Paenarthrobacter</taxon>
    </lineage>
</organism>
<dbReference type="GO" id="GO:0005829">
    <property type="term" value="C:cytosol"/>
    <property type="evidence" value="ECO:0007669"/>
    <property type="project" value="TreeGrafter"/>
</dbReference>
<keyword evidence="4 10" id="KW-0028">Amino-acid biosynthesis</keyword>
<dbReference type="GO" id="GO:0019262">
    <property type="term" value="P:N-acetylneuraminate catabolic process"/>
    <property type="evidence" value="ECO:0007669"/>
    <property type="project" value="TreeGrafter"/>
</dbReference>
<dbReference type="PRINTS" id="PR00146">
    <property type="entry name" value="DHPICSNTHASE"/>
</dbReference>
<sequence length="300" mass="31730">MSKELRGVLTALSTPFNQDETIDVATLRKIVDRSIDAGVDGVVAAGSTGEVGALSSEERLLLIKTVIEHTNGRVPVIANTGATSTAEAIRLSKAAEQLGADVLMLITPYYEPLSLEETVTYIKDVARSVTIPVMLYNIPPVTGVNLDPATVRALAEEVENILYIKDSSANWEQALQLIHHHSDVIGTFIGWDAYLYSALAEGAAGVMAGTANVVPDEIVAVTKRIAEGDLAGARELWNAVYPVIDALLTVPFIPAVKTGLTLTGLPAGLPRRPTAGLDADDLAKVEQALGKLSSLKQNIG</sequence>
<dbReference type="HAMAP" id="MF_00418">
    <property type="entry name" value="DapA"/>
    <property type="match status" value="1"/>
</dbReference>
<feature type="binding site" evidence="13">
    <location>
        <position position="207"/>
    </location>
    <ligand>
        <name>pyruvate</name>
        <dbReference type="ChEBI" id="CHEBI:15361"/>
    </ligand>
</feature>
<dbReference type="AlphaFoldDB" id="A0A558GNA9"/>
<comment type="pathway">
    <text evidence="2 10">Amino-acid biosynthesis; L-lysine biosynthesis via DAP pathway; (S)-tetrahydrodipicolinate from L-aspartate: step 3/4.</text>
</comment>
<evidence type="ECO:0000256" key="12">
    <source>
        <dbReference type="PIRSR" id="PIRSR001365-1"/>
    </source>
</evidence>
<dbReference type="PANTHER" id="PTHR42849">
    <property type="entry name" value="N-ACETYLNEURAMINATE LYASE"/>
    <property type="match status" value="1"/>
</dbReference>
<dbReference type="EC" id="4.3.3.7" evidence="3 10"/>
<evidence type="ECO:0000256" key="8">
    <source>
        <dbReference type="ARBA" id="ARBA00023270"/>
    </source>
</evidence>
<reference evidence="14 15" key="1">
    <citation type="submission" date="2019-07" db="EMBL/GenBank/DDBJ databases">
        <title>Diversity of Bacteria from Kongsfjorden, Arctic.</title>
        <authorList>
            <person name="Yu Y."/>
        </authorList>
    </citation>
    <scope>NUCLEOTIDE SEQUENCE [LARGE SCALE GENOMIC DNA]</scope>
    <source>
        <strain evidence="14 15">SM1928</strain>
    </source>
</reference>
<evidence type="ECO:0000256" key="1">
    <source>
        <dbReference type="ARBA" id="ARBA00003294"/>
    </source>
</evidence>
<evidence type="ECO:0000256" key="4">
    <source>
        <dbReference type="ARBA" id="ARBA00022605"/>
    </source>
</evidence>
<feature type="site" description="Part of a proton relay during catalysis" evidence="10">
    <location>
        <position position="47"/>
    </location>
</feature>
<comment type="similarity">
    <text evidence="10 11">Belongs to the DapA family.</text>
</comment>
<dbReference type="GO" id="GO:0008840">
    <property type="term" value="F:4-hydroxy-tetrahydrodipicolinate synthase activity"/>
    <property type="evidence" value="ECO:0007669"/>
    <property type="project" value="UniProtKB-UniRule"/>
</dbReference>
<dbReference type="GO" id="GO:0008747">
    <property type="term" value="F:N-acetylneuraminate lyase activity"/>
    <property type="evidence" value="ECO:0007669"/>
    <property type="project" value="TreeGrafter"/>
</dbReference>
<evidence type="ECO:0000256" key="7">
    <source>
        <dbReference type="ARBA" id="ARBA00023239"/>
    </source>
</evidence>
<comment type="function">
    <text evidence="1 10">Catalyzes the condensation of (S)-aspartate-beta-semialdehyde [(S)-ASA] and pyruvate to 4-hydroxy-tetrahydrodipicolinate (HTPA).</text>
</comment>
<comment type="catalytic activity">
    <reaction evidence="9 10">
        <text>L-aspartate 4-semialdehyde + pyruvate = (2S,4S)-4-hydroxy-2,3,4,5-tetrahydrodipicolinate + H2O + H(+)</text>
        <dbReference type="Rhea" id="RHEA:34171"/>
        <dbReference type="ChEBI" id="CHEBI:15361"/>
        <dbReference type="ChEBI" id="CHEBI:15377"/>
        <dbReference type="ChEBI" id="CHEBI:15378"/>
        <dbReference type="ChEBI" id="CHEBI:67139"/>
        <dbReference type="ChEBI" id="CHEBI:537519"/>
        <dbReference type="EC" id="4.3.3.7"/>
    </reaction>
</comment>
<dbReference type="OrthoDB" id="9778880at2"/>
<keyword evidence="5 10" id="KW-0220">Diaminopimelate biosynthesis</keyword>
<feature type="binding site" evidence="10 13">
    <location>
        <position position="48"/>
    </location>
    <ligand>
        <name>pyruvate</name>
        <dbReference type="ChEBI" id="CHEBI:15361"/>
    </ligand>
</feature>
<protein>
    <recommendedName>
        <fullName evidence="3 10">4-hydroxy-tetrahydrodipicolinate synthase</fullName>
        <shortName evidence="10">HTPA synthase</shortName>
        <ecNumber evidence="3 10">4.3.3.7</ecNumber>
    </recommendedName>
</protein>
<dbReference type="Gene3D" id="3.20.20.70">
    <property type="entry name" value="Aldolase class I"/>
    <property type="match status" value="1"/>
</dbReference>
<evidence type="ECO:0000256" key="11">
    <source>
        <dbReference type="PIRNR" id="PIRNR001365"/>
    </source>
</evidence>
<dbReference type="SMART" id="SM01130">
    <property type="entry name" value="DHDPS"/>
    <property type="match status" value="1"/>
</dbReference>
<evidence type="ECO:0000256" key="10">
    <source>
        <dbReference type="HAMAP-Rule" id="MF_00418"/>
    </source>
</evidence>
<dbReference type="UniPathway" id="UPA00034">
    <property type="reaction ID" value="UER00017"/>
</dbReference>
<evidence type="ECO:0000256" key="5">
    <source>
        <dbReference type="ARBA" id="ARBA00022915"/>
    </source>
</evidence>
<keyword evidence="6 10" id="KW-0457">Lysine biosynthesis</keyword>
<dbReference type="SUPFAM" id="SSF51569">
    <property type="entry name" value="Aldolase"/>
    <property type="match status" value="1"/>
</dbReference>
<proteinExistence type="inferred from homology"/>
<dbReference type="PIRSF" id="PIRSF001365">
    <property type="entry name" value="DHDPS"/>
    <property type="match status" value="1"/>
</dbReference>
<name>A0A558GNA9_PAENT</name>
<feature type="site" description="Part of a proton relay during catalysis" evidence="10">
    <location>
        <position position="110"/>
    </location>
</feature>
<comment type="subcellular location">
    <subcellularLocation>
        <location evidence="10">Cytoplasm</location>
    </subcellularLocation>
</comment>
<dbReference type="GO" id="GO:0019877">
    <property type="term" value="P:diaminopimelate biosynthetic process"/>
    <property type="evidence" value="ECO:0007669"/>
    <property type="project" value="UniProtKB-UniRule"/>
</dbReference>
<evidence type="ECO:0000313" key="14">
    <source>
        <dbReference type="EMBL" id="TVU58365.1"/>
    </source>
</evidence>
<dbReference type="GO" id="GO:0009089">
    <property type="term" value="P:lysine biosynthetic process via diaminopimelate"/>
    <property type="evidence" value="ECO:0007669"/>
    <property type="project" value="UniProtKB-UniRule"/>
</dbReference>
<accession>A0A558GNA9</accession>
<dbReference type="EMBL" id="VNFK01000025">
    <property type="protein sequence ID" value="TVU58365.1"/>
    <property type="molecule type" value="Genomic_DNA"/>
</dbReference>